<evidence type="ECO:0000256" key="1">
    <source>
        <dbReference type="SAM" id="MobiDB-lite"/>
    </source>
</evidence>
<feature type="compositionally biased region" description="Polar residues" evidence="1">
    <location>
        <begin position="496"/>
        <end position="522"/>
    </location>
</feature>
<accession>A0A2B7Y256</accession>
<proteinExistence type="predicted"/>
<comment type="caution">
    <text evidence="2">The sequence shown here is derived from an EMBL/GenBank/DDBJ whole genome shotgun (WGS) entry which is preliminary data.</text>
</comment>
<name>A0A2B7Y256_POLH7</name>
<protein>
    <submittedName>
        <fullName evidence="2">Uncharacterized protein</fullName>
    </submittedName>
</protein>
<dbReference type="Proteomes" id="UP000224634">
    <property type="component" value="Unassembled WGS sequence"/>
</dbReference>
<dbReference type="OrthoDB" id="4346289at2759"/>
<gene>
    <name evidence="2" type="ORF">AJ80_05705</name>
</gene>
<evidence type="ECO:0000313" key="3">
    <source>
        <dbReference type="Proteomes" id="UP000224634"/>
    </source>
</evidence>
<dbReference type="AlphaFoldDB" id="A0A2B7Y256"/>
<keyword evidence="3" id="KW-1185">Reference proteome</keyword>
<evidence type="ECO:0000313" key="2">
    <source>
        <dbReference type="EMBL" id="PGH14942.1"/>
    </source>
</evidence>
<dbReference type="EMBL" id="PDNA01000087">
    <property type="protein sequence ID" value="PGH14942.1"/>
    <property type="molecule type" value="Genomic_DNA"/>
</dbReference>
<organism evidence="2 3">
    <name type="scientific">Polytolypa hystricis (strain UAMH7299)</name>
    <dbReference type="NCBI Taxonomy" id="1447883"/>
    <lineage>
        <taxon>Eukaryota</taxon>
        <taxon>Fungi</taxon>
        <taxon>Dikarya</taxon>
        <taxon>Ascomycota</taxon>
        <taxon>Pezizomycotina</taxon>
        <taxon>Eurotiomycetes</taxon>
        <taxon>Eurotiomycetidae</taxon>
        <taxon>Onygenales</taxon>
        <taxon>Onygenales incertae sedis</taxon>
        <taxon>Polytolypa</taxon>
    </lineage>
</organism>
<feature type="region of interest" description="Disordered" evidence="1">
    <location>
        <begin position="487"/>
        <end position="533"/>
    </location>
</feature>
<sequence length="720" mass="79366">MAAYTFHAPAREEDQQVPQSWISQAMDNASAPLEPWIAEMLNEGFVSPSPISNTSQESAQLPSSVLPDDVMPTDPSFWANFNTDLCDAFSTPSSAVTSNAPIGDFDFDAQLALPEMPSFPAEAFSFQQSAPQSSFSAHQAPGPVPHDFTAPAPQDDATMILQEVETAFRDLARARADADPRQISRKKKQRDASIALYLERLRDTCDHAIKAQQQRSGHVSPASSFECAQPMTWQQSSISASDGSFFDTNSFSTYSSPHSSTSSLPDFSFASPAAVQAPAPAPTPTLSQQSTPPMTGGVEMVMDLNMNVATSLPRKHRPRTREQRERYIAVRNQGACEKHKKQHKRCTCIDKKADLSKHVVVDMNVRQRRSSLSTRTTHTSRAAALTLRKQNNTEPVTAIQPSIMAPGVPGNHSIGRLTCSICGHTDRSCSCFGQRPVDEFDRYDHQYTPPVTRIRYSLGEHLDQGKKSVVSNDVRRHVENTCAASDDISWTIHGPPNSSQPPSTVVQNTDRGHVNSSHSPSLRGSMRAERRSNASLSGITPKIAIQCQPLQTWCQALQILGVFVWRNIHNVIADITNTKGKLLDDVTPTILRRGTNKALSIMPVTDIGINSYSAMWILGVSLQKSLHNRPWTKSFFLWSMIWSLRSGSFSLPSSLSLTSRLKPLRRYGYIHHDPSLPPVLSSESSNEEAAFLDTSSLSLSLFTITVLLRRLTFSPPDEIN</sequence>
<reference evidence="2 3" key="1">
    <citation type="submission" date="2017-10" db="EMBL/GenBank/DDBJ databases">
        <title>Comparative genomics in systemic dimorphic fungi from Ajellomycetaceae.</title>
        <authorList>
            <person name="Munoz J.F."/>
            <person name="Mcewen J.G."/>
            <person name="Clay O.K."/>
            <person name="Cuomo C.A."/>
        </authorList>
    </citation>
    <scope>NUCLEOTIDE SEQUENCE [LARGE SCALE GENOMIC DNA]</scope>
    <source>
        <strain evidence="2 3">UAMH7299</strain>
    </source>
</reference>